<gene>
    <name evidence="2" type="ORF">JZ786_14770</name>
</gene>
<dbReference type="AlphaFoldDB" id="A0A9X7VVP5"/>
<keyword evidence="1" id="KW-0812">Transmembrane</keyword>
<feature type="transmembrane region" description="Helical" evidence="1">
    <location>
        <begin position="42"/>
        <end position="63"/>
    </location>
</feature>
<dbReference type="KEGG" id="afx:JZ786_14770"/>
<evidence type="ECO:0000313" key="2">
    <source>
        <dbReference type="EMBL" id="QSO45802.1"/>
    </source>
</evidence>
<keyword evidence="3" id="KW-1185">Reference proteome</keyword>
<dbReference type="InterPro" id="IPR020138">
    <property type="entry name" value="Uncharacterised_YqzF"/>
</dbReference>
<dbReference type="Pfam" id="PF11118">
    <property type="entry name" value="DUF2627"/>
    <property type="match status" value="1"/>
</dbReference>
<dbReference type="RefSeq" id="WP_206655175.1">
    <property type="nucleotide sequence ID" value="NZ_CP071182.1"/>
</dbReference>
<name>A0A9X7VVP5_9BACL</name>
<protein>
    <submittedName>
        <fullName evidence="2">DUF2627 family protein</fullName>
    </submittedName>
</protein>
<keyword evidence="1" id="KW-1133">Transmembrane helix</keyword>
<organism evidence="2 3">
    <name type="scientific">Alicyclobacillus mengziensis</name>
    <dbReference type="NCBI Taxonomy" id="2931921"/>
    <lineage>
        <taxon>Bacteria</taxon>
        <taxon>Bacillati</taxon>
        <taxon>Bacillota</taxon>
        <taxon>Bacilli</taxon>
        <taxon>Bacillales</taxon>
        <taxon>Alicyclobacillaceae</taxon>
        <taxon>Alicyclobacillus</taxon>
    </lineage>
</organism>
<proteinExistence type="predicted"/>
<keyword evidence="1" id="KW-0472">Membrane</keyword>
<sequence length="90" mass="10283">MRNLIAWVLLLAVFLIAGEGLNLFRIHVVDWLAYGRAADGVISILGLILAFLGTAFLGGYVYYRDKKRGKLQREGWRGRPVTKKRLPRQR</sequence>
<evidence type="ECO:0000256" key="1">
    <source>
        <dbReference type="SAM" id="Phobius"/>
    </source>
</evidence>
<evidence type="ECO:0000313" key="3">
    <source>
        <dbReference type="Proteomes" id="UP000663505"/>
    </source>
</evidence>
<accession>A0A9X7VVP5</accession>
<dbReference type="EMBL" id="CP071182">
    <property type="protein sequence ID" value="QSO45802.1"/>
    <property type="molecule type" value="Genomic_DNA"/>
</dbReference>
<dbReference type="Proteomes" id="UP000663505">
    <property type="component" value="Chromosome"/>
</dbReference>
<reference evidence="2 3" key="1">
    <citation type="submission" date="2021-02" db="EMBL/GenBank/DDBJ databases">
        <title>Alicyclobacillus curvatus sp. nov. and Alicyclobacillus mengziensis sp. nov., two acidophilic bacteria isolated from acid mine drainage.</title>
        <authorList>
            <person name="Huang Y."/>
        </authorList>
    </citation>
    <scope>NUCLEOTIDE SEQUENCE [LARGE SCALE GENOMIC DNA]</scope>
    <source>
        <strain evidence="2 3">S30H14</strain>
    </source>
</reference>